<proteinExistence type="predicted"/>
<reference evidence="6 7" key="1">
    <citation type="submission" date="2019-10" db="EMBL/GenBank/DDBJ databases">
        <title>Nonomuraea sp. nov., isolated from Phyllanthus amarus.</title>
        <authorList>
            <person name="Klykleung N."/>
            <person name="Tanasupawat S."/>
        </authorList>
    </citation>
    <scope>NUCLEOTIDE SEQUENCE [LARGE SCALE GENOMIC DNA]</scope>
    <source>
        <strain evidence="6 7">CR1-09</strain>
    </source>
</reference>
<dbReference type="Proteomes" id="UP000313066">
    <property type="component" value="Unassembled WGS sequence"/>
</dbReference>
<name>A0A5N6BXR5_9ACTN</name>
<keyword evidence="2 6" id="KW-0808">Transferase</keyword>
<evidence type="ECO:0000256" key="2">
    <source>
        <dbReference type="ARBA" id="ARBA00022679"/>
    </source>
</evidence>
<accession>A0A5N6BXR5</accession>
<dbReference type="SUPFAM" id="SSF53335">
    <property type="entry name" value="S-adenosyl-L-methionine-dependent methyltransferases"/>
    <property type="match status" value="1"/>
</dbReference>
<sequence length="215" mass="23437">MRNATTGRQHDAAGATPDLDTEHPNWEEIYARGPRWDIGRPQPAFLALAASGAISGRVLDVGCGTGEHVLMCADIGLDATGVDIAGAAIDAAERKARERGLNARFLRHDVRRLAELGESFDTVLDSGLLVHVIDDEQDRLTYLQGLRAVVPSGGRYFVLCFRGPQSDSGPRHLVREDVTACFTEDWRVDSIEETTLDSLSDEDGIPAWLIALTRT</sequence>
<evidence type="ECO:0000313" key="6">
    <source>
        <dbReference type="EMBL" id="KAB8185257.1"/>
    </source>
</evidence>
<dbReference type="InterPro" id="IPR029063">
    <property type="entry name" value="SAM-dependent_MTases_sf"/>
</dbReference>
<dbReference type="AlphaFoldDB" id="A0A5N6BXR5"/>
<feature type="region of interest" description="Disordered" evidence="4">
    <location>
        <begin position="1"/>
        <end position="22"/>
    </location>
</feature>
<dbReference type="EMBL" id="VDMA02000005">
    <property type="protein sequence ID" value="KAB8185257.1"/>
    <property type="molecule type" value="Genomic_DNA"/>
</dbReference>
<feature type="domain" description="Methyltransferase" evidence="5">
    <location>
        <begin position="58"/>
        <end position="154"/>
    </location>
</feature>
<organism evidence="6 7">
    <name type="scientific">Microbispora catharanthi</name>
    <dbReference type="NCBI Taxonomy" id="1712871"/>
    <lineage>
        <taxon>Bacteria</taxon>
        <taxon>Bacillati</taxon>
        <taxon>Actinomycetota</taxon>
        <taxon>Actinomycetes</taxon>
        <taxon>Streptosporangiales</taxon>
        <taxon>Streptosporangiaceae</taxon>
        <taxon>Microbispora</taxon>
    </lineage>
</organism>
<dbReference type="PANTHER" id="PTHR43464:SF19">
    <property type="entry name" value="UBIQUINONE BIOSYNTHESIS O-METHYLTRANSFERASE, MITOCHONDRIAL"/>
    <property type="match status" value="1"/>
</dbReference>
<evidence type="ECO:0000313" key="7">
    <source>
        <dbReference type="Proteomes" id="UP000313066"/>
    </source>
</evidence>
<dbReference type="Pfam" id="PF13649">
    <property type="entry name" value="Methyltransf_25"/>
    <property type="match status" value="1"/>
</dbReference>
<dbReference type="GO" id="GO:0008168">
    <property type="term" value="F:methyltransferase activity"/>
    <property type="evidence" value="ECO:0007669"/>
    <property type="project" value="UniProtKB-KW"/>
</dbReference>
<keyword evidence="3" id="KW-0949">S-adenosyl-L-methionine</keyword>
<evidence type="ECO:0000256" key="1">
    <source>
        <dbReference type="ARBA" id="ARBA00022603"/>
    </source>
</evidence>
<keyword evidence="1 6" id="KW-0489">Methyltransferase</keyword>
<dbReference type="RefSeq" id="WP_139574161.1">
    <property type="nucleotide sequence ID" value="NZ_VDMA02000005.1"/>
</dbReference>
<keyword evidence="7" id="KW-1185">Reference proteome</keyword>
<dbReference type="PANTHER" id="PTHR43464">
    <property type="entry name" value="METHYLTRANSFERASE"/>
    <property type="match status" value="1"/>
</dbReference>
<protein>
    <submittedName>
        <fullName evidence="6">Methyltransferase domain-containing protein</fullName>
    </submittedName>
</protein>
<gene>
    <name evidence="6" type="ORF">FH610_010580</name>
</gene>
<comment type="caution">
    <text evidence="6">The sequence shown here is derived from an EMBL/GenBank/DDBJ whole genome shotgun (WGS) entry which is preliminary data.</text>
</comment>
<evidence type="ECO:0000256" key="3">
    <source>
        <dbReference type="ARBA" id="ARBA00022691"/>
    </source>
</evidence>
<dbReference type="Gene3D" id="3.40.50.150">
    <property type="entry name" value="Vaccinia Virus protein VP39"/>
    <property type="match status" value="1"/>
</dbReference>
<dbReference type="InterPro" id="IPR041698">
    <property type="entry name" value="Methyltransf_25"/>
</dbReference>
<evidence type="ECO:0000259" key="5">
    <source>
        <dbReference type="Pfam" id="PF13649"/>
    </source>
</evidence>
<evidence type="ECO:0000256" key="4">
    <source>
        <dbReference type="SAM" id="MobiDB-lite"/>
    </source>
</evidence>
<dbReference type="GO" id="GO:0032259">
    <property type="term" value="P:methylation"/>
    <property type="evidence" value="ECO:0007669"/>
    <property type="project" value="UniProtKB-KW"/>
</dbReference>